<keyword evidence="3" id="KW-1185">Reference proteome</keyword>
<evidence type="ECO:0000313" key="2">
    <source>
        <dbReference type="EMBL" id="MDV3456711.1"/>
    </source>
</evidence>
<keyword evidence="1" id="KW-0812">Transmembrane</keyword>
<feature type="transmembrane region" description="Helical" evidence="1">
    <location>
        <begin position="80"/>
        <end position="102"/>
    </location>
</feature>
<dbReference type="Proteomes" id="UP001273531">
    <property type="component" value="Unassembled WGS sequence"/>
</dbReference>
<evidence type="ECO:0000313" key="3">
    <source>
        <dbReference type="Proteomes" id="UP001273531"/>
    </source>
</evidence>
<keyword evidence="1" id="KW-1133">Transmembrane helix</keyword>
<feature type="transmembrane region" description="Helical" evidence="1">
    <location>
        <begin position="48"/>
        <end position="74"/>
    </location>
</feature>
<sequence>MAEPEVQEESIGALIGRLAEDGKAYARAELGYYRTLAASKLGEAKAGLVLGAAALVIALCSVTALLVGLILSLAPLVGPGWATLIVIVGALALSGLLGWLAYRHIQRLFGGES</sequence>
<gene>
    <name evidence="2" type="ORF">RZN05_06920</name>
</gene>
<name>A0ABU3Y5R1_9SPHN</name>
<dbReference type="Pfam" id="PF07332">
    <property type="entry name" value="Phage_holin_3_6"/>
    <property type="match status" value="1"/>
</dbReference>
<protein>
    <submittedName>
        <fullName evidence="2">Phage holin family protein</fullName>
    </submittedName>
</protein>
<proteinExistence type="predicted"/>
<dbReference type="InterPro" id="IPR009937">
    <property type="entry name" value="Phage_holin_3_6"/>
</dbReference>
<keyword evidence="1" id="KW-0472">Membrane</keyword>
<organism evidence="2 3">
    <name type="scientific">Sphingomonas agrestis</name>
    <dbReference type="NCBI Taxonomy" id="3080540"/>
    <lineage>
        <taxon>Bacteria</taxon>
        <taxon>Pseudomonadati</taxon>
        <taxon>Pseudomonadota</taxon>
        <taxon>Alphaproteobacteria</taxon>
        <taxon>Sphingomonadales</taxon>
        <taxon>Sphingomonadaceae</taxon>
        <taxon>Sphingomonas</taxon>
    </lineage>
</organism>
<evidence type="ECO:0000256" key="1">
    <source>
        <dbReference type="SAM" id="Phobius"/>
    </source>
</evidence>
<dbReference type="RefSeq" id="WP_317225884.1">
    <property type="nucleotide sequence ID" value="NZ_JAWJEJ010000001.1"/>
</dbReference>
<comment type="caution">
    <text evidence="2">The sequence shown here is derived from an EMBL/GenBank/DDBJ whole genome shotgun (WGS) entry which is preliminary data.</text>
</comment>
<reference evidence="2 3" key="1">
    <citation type="submission" date="2023-10" db="EMBL/GenBank/DDBJ databases">
        <title>Sphingomonas sp. HF-S4 16S ribosomal RNA gene Genome sequencing and assembly.</title>
        <authorList>
            <person name="Lee H."/>
        </authorList>
    </citation>
    <scope>NUCLEOTIDE SEQUENCE [LARGE SCALE GENOMIC DNA]</scope>
    <source>
        <strain evidence="2 3">HF-S4</strain>
    </source>
</reference>
<accession>A0ABU3Y5R1</accession>
<dbReference type="EMBL" id="JAWJEJ010000001">
    <property type="protein sequence ID" value="MDV3456711.1"/>
    <property type="molecule type" value="Genomic_DNA"/>
</dbReference>